<feature type="transmembrane region" description="Helical" evidence="5">
    <location>
        <begin position="182"/>
        <end position="212"/>
    </location>
</feature>
<feature type="transmembrane region" description="Helical" evidence="5">
    <location>
        <begin position="320"/>
        <end position="345"/>
    </location>
</feature>
<keyword evidence="4 5" id="KW-0472">Membrane</keyword>
<feature type="transmembrane region" description="Helical" evidence="5">
    <location>
        <begin position="357"/>
        <end position="380"/>
    </location>
</feature>
<dbReference type="Proteomes" id="UP001055093">
    <property type="component" value="Unassembled WGS sequence"/>
</dbReference>
<protein>
    <recommendedName>
        <fullName evidence="6">O-antigen ligase-related domain-containing protein</fullName>
    </recommendedName>
</protein>
<keyword evidence="8" id="KW-1185">Reference proteome</keyword>
<reference evidence="7" key="1">
    <citation type="journal article" date="2021" name="Front. Microbiol.">
        <title>Comprehensive Comparative Genomics and Phenotyping of Methylobacterium Species.</title>
        <authorList>
            <person name="Alessa O."/>
            <person name="Ogura Y."/>
            <person name="Fujitani Y."/>
            <person name="Takami H."/>
            <person name="Hayashi T."/>
            <person name="Sahin N."/>
            <person name="Tani A."/>
        </authorList>
    </citation>
    <scope>NUCLEOTIDE SEQUENCE</scope>
    <source>
        <strain evidence="7">DSM 14458</strain>
    </source>
</reference>
<feature type="transmembrane region" description="Helical" evidence="5">
    <location>
        <begin position="101"/>
        <end position="121"/>
    </location>
</feature>
<feature type="transmembrane region" description="Helical" evidence="5">
    <location>
        <begin position="224"/>
        <end position="244"/>
    </location>
</feature>
<dbReference type="RefSeq" id="WP_137831724.1">
    <property type="nucleotide sequence ID" value="NZ_BPRE01000010.1"/>
</dbReference>
<comment type="subcellular location">
    <subcellularLocation>
        <location evidence="1">Membrane</location>
        <topology evidence="1">Multi-pass membrane protein</topology>
    </subcellularLocation>
</comment>
<keyword evidence="2 5" id="KW-0812">Transmembrane</keyword>
<feature type="transmembrane region" description="Helical" evidence="5">
    <location>
        <begin position="50"/>
        <end position="70"/>
    </location>
</feature>
<sequence>MSAIQNPALQNRALPDDPRIGFWTALLIAVVLVVWRFSSIDAEGGGQMKYILYLLPFFCIAFQALLRNLVVPFHPPGAQAVGLYVLAAGAAILAGRSSNPFLVRDLLIIGTYLMMFSVAWSATHREVMIVAATCFACMLIEALQEGISLNVDILASDGILESVMAFPLGVIVLYAFRTRRLVFGLVTGILFFAAYKRIAIMAVIAVLAFEWAIVTFGLARRRRALAILLVILLSLSSLFSMQLFEYGAKFVGGENVSANSLSLGRFEFSVAIWREVEAAPMAKLLFGHGPGSADTIVQTADDHASNPHNDWLKIFVDYGAFGFVLFHLILLRMFAGSPFGILIYLYTAIVMTTDNSLIYTFHHVIVLVVLRAAASMPLAATAPPRWSTRRHAPVAAPN</sequence>
<proteinExistence type="predicted"/>
<keyword evidence="3 5" id="KW-1133">Transmembrane helix</keyword>
<evidence type="ECO:0000313" key="7">
    <source>
        <dbReference type="EMBL" id="GJE76662.1"/>
    </source>
</evidence>
<gene>
    <name evidence="7" type="ORF">BGCPKDLD_3260</name>
</gene>
<evidence type="ECO:0000256" key="5">
    <source>
        <dbReference type="SAM" id="Phobius"/>
    </source>
</evidence>
<dbReference type="InterPro" id="IPR007016">
    <property type="entry name" value="O-antigen_ligase-rel_domated"/>
</dbReference>
<name>A0ABQ4UWQ6_9HYPH</name>
<accession>A0ABQ4UWQ6</accession>
<feature type="transmembrane region" description="Helical" evidence="5">
    <location>
        <begin position="20"/>
        <end position="38"/>
    </location>
</feature>
<evidence type="ECO:0000256" key="1">
    <source>
        <dbReference type="ARBA" id="ARBA00004141"/>
    </source>
</evidence>
<dbReference type="Pfam" id="PF04932">
    <property type="entry name" value="Wzy_C"/>
    <property type="match status" value="1"/>
</dbReference>
<feature type="domain" description="O-antigen ligase-related" evidence="6">
    <location>
        <begin position="185"/>
        <end position="326"/>
    </location>
</feature>
<evidence type="ECO:0000256" key="2">
    <source>
        <dbReference type="ARBA" id="ARBA00022692"/>
    </source>
</evidence>
<feature type="transmembrane region" description="Helical" evidence="5">
    <location>
        <begin position="76"/>
        <end position="94"/>
    </location>
</feature>
<evidence type="ECO:0000256" key="4">
    <source>
        <dbReference type="ARBA" id="ARBA00023136"/>
    </source>
</evidence>
<evidence type="ECO:0000313" key="8">
    <source>
        <dbReference type="Proteomes" id="UP001055093"/>
    </source>
</evidence>
<evidence type="ECO:0000256" key="3">
    <source>
        <dbReference type="ARBA" id="ARBA00022989"/>
    </source>
</evidence>
<evidence type="ECO:0000259" key="6">
    <source>
        <dbReference type="Pfam" id="PF04932"/>
    </source>
</evidence>
<organism evidence="7 8">
    <name type="scientific">Methylorubrum suomiense</name>
    <dbReference type="NCBI Taxonomy" id="144191"/>
    <lineage>
        <taxon>Bacteria</taxon>
        <taxon>Pseudomonadati</taxon>
        <taxon>Pseudomonadota</taxon>
        <taxon>Alphaproteobacteria</taxon>
        <taxon>Hyphomicrobiales</taxon>
        <taxon>Methylobacteriaceae</taxon>
        <taxon>Methylorubrum</taxon>
    </lineage>
</organism>
<comment type="caution">
    <text evidence="7">The sequence shown here is derived from an EMBL/GenBank/DDBJ whole genome shotgun (WGS) entry which is preliminary data.</text>
</comment>
<dbReference type="EMBL" id="BPRE01000010">
    <property type="protein sequence ID" value="GJE76662.1"/>
    <property type="molecule type" value="Genomic_DNA"/>
</dbReference>
<reference evidence="7" key="2">
    <citation type="submission" date="2021-08" db="EMBL/GenBank/DDBJ databases">
        <authorList>
            <person name="Tani A."/>
            <person name="Ola A."/>
            <person name="Ogura Y."/>
            <person name="Katsura K."/>
            <person name="Hayashi T."/>
        </authorList>
    </citation>
    <scope>NUCLEOTIDE SEQUENCE</scope>
    <source>
        <strain evidence="7">DSM 14458</strain>
    </source>
</reference>
<feature type="transmembrane region" description="Helical" evidence="5">
    <location>
        <begin position="159"/>
        <end position="176"/>
    </location>
</feature>